<evidence type="ECO:0000313" key="3">
    <source>
        <dbReference type="Proteomes" id="UP001317085"/>
    </source>
</evidence>
<keyword evidence="3" id="KW-1185">Reference proteome</keyword>
<evidence type="ECO:0000313" key="2">
    <source>
        <dbReference type="EMBL" id="MCK1788272.1"/>
    </source>
</evidence>
<organism evidence="2 3">
    <name type="scientific">Pseudomonas emilianonis</name>
    <dbReference type="NCBI Taxonomy" id="2915812"/>
    <lineage>
        <taxon>Bacteria</taxon>
        <taxon>Pseudomonadati</taxon>
        <taxon>Pseudomonadota</taxon>
        <taxon>Gammaproteobacteria</taxon>
        <taxon>Pseudomonadales</taxon>
        <taxon>Pseudomonadaceae</taxon>
        <taxon>Pseudomonas</taxon>
    </lineage>
</organism>
<gene>
    <name evidence="2" type="ORF">L9Z73_29370</name>
</gene>
<dbReference type="RefSeq" id="WP_247408383.1">
    <property type="nucleotide sequence ID" value="NZ_JAKNRV010000566.1"/>
</dbReference>
<reference evidence="2 3" key="1">
    <citation type="submission" date="2022-02" db="EMBL/GenBank/DDBJ databases">
        <title>Comparative genomics of the first Antarctic Pseudomonas spp. capable of biotransforming 2,4,6-Trinitrotoluene.</title>
        <authorList>
            <person name="Cabrera M.A."/>
            <person name="Marquez S.L."/>
            <person name="Perez-Donoso J.M."/>
        </authorList>
    </citation>
    <scope>NUCLEOTIDE SEQUENCE [LARGE SCALE GENOMIC DNA]</scope>
    <source>
        <strain evidence="2 3">TNT11</strain>
    </source>
</reference>
<dbReference type="Proteomes" id="UP001317085">
    <property type="component" value="Unassembled WGS sequence"/>
</dbReference>
<feature type="region of interest" description="Disordered" evidence="1">
    <location>
        <begin position="54"/>
        <end position="83"/>
    </location>
</feature>
<sequence>MSFFEDNIADGSHCGSCCQFIGADVGYPRFCKSCDTDHKPKKLKALMSSDMNAVGGLTKSQRRRQAKNRAKARLAKATDQAAT</sequence>
<name>A0ABT0ERA6_9PSED</name>
<accession>A0ABT0ERA6</accession>
<evidence type="ECO:0000256" key="1">
    <source>
        <dbReference type="SAM" id="MobiDB-lite"/>
    </source>
</evidence>
<dbReference type="EMBL" id="JAKNRV010000566">
    <property type="protein sequence ID" value="MCK1788272.1"/>
    <property type="molecule type" value="Genomic_DNA"/>
</dbReference>
<feature type="compositionally biased region" description="Basic residues" evidence="1">
    <location>
        <begin position="60"/>
        <end position="74"/>
    </location>
</feature>
<protein>
    <submittedName>
        <fullName evidence="2">Uncharacterized protein</fullName>
    </submittedName>
</protein>
<proteinExistence type="predicted"/>
<comment type="caution">
    <text evidence="2">The sequence shown here is derived from an EMBL/GenBank/DDBJ whole genome shotgun (WGS) entry which is preliminary data.</text>
</comment>